<dbReference type="GO" id="GO:0005814">
    <property type="term" value="C:centriole"/>
    <property type="evidence" value="ECO:0007669"/>
    <property type="project" value="UniProtKB-SubCell"/>
</dbReference>
<reference evidence="21" key="1">
    <citation type="journal article" date="2011" name="Nat. Biotechnol.">
        <title>The genomic sequence of the Chinese hamster ovary (CHO)-K1 cell line.</title>
        <authorList>
            <person name="Xu X."/>
            <person name="Nagarajan H."/>
            <person name="Lewis N.E."/>
            <person name="Pan S."/>
            <person name="Cai Z."/>
            <person name="Liu X."/>
            <person name="Chen W."/>
            <person name="Xie M."/>
            <person name="Wang W."/>
            <person name="Hammond S."/>
            <person name="Andersen M.R."/>
            <person name="Neff N."/>
            <person name="Passarelli B."/>
            <person name="Koh W."/>
            <person name="Fan H.C."/>
            <person name="Wang J."/>
            <person name="Gui Y."/>
            <person name="Lee K.H."/>
            <person name="Betenbaugh M.J."/>
            <person name="Quake S.R."/>
            <person name="Famili I."/>
            <person name="Palsson B.O."/>
            <person name="Wang J."/>
        </authorList>
    </citation>
    <scope>NUCLEOTIDE SEQUENCE [LARGE SCALE GENOMIC DNA]</scope>
    <source>
        <strain evidence="21">CHO K1 cell line</strain>
    </source>
</reference>
<keyword evidence="7" id="KW-0493">Microtubule</keyword>
<comment type="similarity">
    <text evidence="4">Belongs to the ODF2 family.</text>
</comment>
<protein>
    <recommendedName>
        <fullName evidence="16">Outer dense fiber protein 2</fullName>
    </recommendedName>
    <alternativeName>
        <fullName evidence="17">Cenexin</fullName>
    </alternativeName>
    <alternativeName>
        <fullName evidence="18">Outer dense fiber of sperm tails protein 2</fullName>
    </alternativeName>
</protein>
<evidence type="ECO:0000313" key="20">
    <source>
        <dbReference type="EMBL" id="EGW00177.1"/>
    </source>
</evidence>
<evidence type="ECO:0000256" key="9">
    <source>
        <dbReference type="ARBA" id="ARBA00022846"/>
    </source>
</evidence>
<keyword evidence="6" id="KW-0963">Cytoplasm</keyword>
<keyword evidence="8" id="KW-0221">Differentiation</keyword>
<dbReference type="GO" id="GO:0000922">
    <property type="term" value="C:spindle pole"/>
    <property type="evidence" value="ECO:0007669"/>
    <property type="project" value="UniProtKB-SubCell"/>
</dbReference>
<evidence type="ECO:0000256" key="14">
    <source>
        <dbReference type="ARBA" id="ARBA00023273"/>
    </source>
</evidence>
<evidence type="ECO:0000256" key="3">
    <source>
        <dbReference type="ARBA" id="ARBA00004647"/>
    </source>
</evidence>
<evidence type="ECO:0000256" key="10">
    <source>
        <dbReference type="ARBA" id="ARBA00022871"/>
    </source>
</evidence>
<keyword evidence="11 19" id="KW-0175">Coiled coil</keyword>
<evidence type="ECO:0000256" key="17">
    <source>
        <dbReference type="ARBA" id="ARBA00041830"/>
    </source>
</evidence>
<dbReference type="GO" id="GO:0030154">
    <property type="term" value="P:cell differentiation"/>
    <property type="evidence" value="ECO:0007669"/>
    <property type="project" value="UniProtKB-KW"/>
</dbReference>
<dbReference type="AlphaFoldDB" id="G3I9Y3"/>
<evidence type="ECO:0000256" key="15">
    <source>
        <dbReference type="ARBA" id="ARBA00037601"/>
    </source>
</evidence>
<gene>
    <name evidence="20" type="ORF">I79_020394</name>
</gene>
<dbReference type="EMBL" id="JH001652">
    <property type="protein sequence ID" value="EGW00177.1"/>
    <property type="molecule type" value="Genomic_DNA"/>
</dbReference>
<dbReference type="GO" id="GO:0007283">
    <property type="term" value="P:spermatogenesis"/>
    <property type="evidence" value="ECO:0007669"/>
    <property type="project" value="UniProtKB-KW"/>
</dbReference>
<dbReference type="GO" id="GO:0005813">
    <property type="term" value="C:centrosome"/>
    <property type="evidence" value="ECO:0007669"/>
    <property type="project" value="TreeGrafter"/>
</dbReference>
<dbReference type="PANTHER" id="PTHR23162:SF8">
    <property type="entry name" value="OUTER DENSE FIBER PROTEIN 2"/>
    <property type="match status" value="1"/>
</dbReference>
<evidence type="ECO:0000256" key="4">
    <source>
        <dbReference type="ARBA" id="ARBA00009316"/>
    </source>
</evidence>
<evidence type="ECO:0000256" key="12">
    <source>
        <dbReference type="ARBA" id="ARBA00023069"/>
    </source>
</evidence>
<dbReference type="InParanoid" id="G3I9Y3"/>
<accession>G3I9Y3</accession>
<keyword evidence="13" id="KW-0206">Cytoskeleton</keyword>
<evidence type="ECO:0000256" key="11">
    <source>
        <dbReference type="ARBA" id="ARBA00023054"/>
    </source>
</evidence>
<dbReference type="InterPro" id="IPR026099">
    <property type="entry name" value="Odf2-rel"/>
</dbReference>
<evidence type="ECO:0000256" key="1">
    <source>
        <dbReference type="ARBA" id="ARBA00004114"/>
    </source>
</evidence>
<keyword evidence="14" id="KW-0966">Cell projection</keyword>
<evidence type="ECO:0000256" key="6">
    <source>
        <dbReference type="ARBA" id="ARBA00022490"/>
    </source>
</evidence>
<keyword evidence="5" id="KW-0217">Developmental protein</keyword>
<evidence type="ECO:0000256" key="7">
    <source>
        <dbReference type="ARBA" id="ARBA00022701"/>
    </source>
</evidence>
<evidence type="ECO:0000256" key="2">
    <source>
        <dbReference type="ARBA" id="ARBA00004230"/>
    </source>
</evidence>
<dbReference type="GO" id="GO:0005874">
    <property type="term" value="C:microtubule"/>
    <property type="evidence" value="ECO:0007669"/>
    <property type="project" value="UniProtKB-KW"/>
</dbReference>
<evidence type="ECO:0000256" key="19">
    <source>
        <dbReference type="SAM" id="Coils"/>
    </source>
</evidence>
<dbReference type="PANTHER" id="PTHR23162">
    <property type="entry name" value="OUTER DENSE FIBER OF SPERM TAILS 2"/>
    <property type="match status" value="1"/>
</dbReference>
<feature type="coiled-coil region" evidence="19">
    <location>
        <begin position="147"/>
        <end position="184"/>
    </location>
</feature>
<evidence type="ECO:0000256" key="16">
    <source>
        <dbReference type="ARBA" id="ARBA00040458"/>
    </source>
</evidence>
<dbReference type="GO" id="GO:0031514">
    <property type="term" value="C:motile cilium"/>
    <property type="evidence" value="ECO:0007669"/>
    <property type="project" value="UniProtKB-SubCell"/>
</dbReference>
<evidence type="ECO:0000256" key="8">
    <source>
        <dbReference type="ARBA" id="ARBA00022782"/>
    </source>
</evidence>
<organism evidence="20 21">
    <name type="scientific">Cricetulus griseus</name>
    <name type="common">Chinese hamster</name>
    <name type="synonym">Cricetulus barabensis griseus</name>
    <dbReference type="NCBI Taxonomy" id="10029"/>
    <lineage>
        <taxon>Eukaryota</taxon>
        <taxon>Metazoa</taxon>
        <taxon>Chordata</taxon>
        <taxon>Craniata</taxon>
        <taxon>Vertebrata</taxon>
        <taxon>Euteleostomi</taxon>
        <taxon>Mammalia</taxon>
        <taxon>Eutheria</taxon>
        <taxon>Euarchontoglires</taxon>
        <taxon>Glires</taxon>
        <taxon>Rodentia</taxon>
        <taxon>Myomorpha</taxon>
        <taxon>Muroidea</taxon>
        <taxon>Cricetidae</taxon>
        <taxon>Cricetinae</taxon>
        <taxon>Cricetulus</taxon>
    </lineage>
</organism>
<sequence length="189" mass="21706">MKDRSSTPPLHVHVDENTPVHVHIKKLPKPSAANSQKSHKRGMKGDTVNVRRSVRVKTKVPWMPPGKSSARHVGCKWENPPHCLEITPPSSEKLVSVMRLSDLSTEDDDSGHCKMNRYDKKIDSLMNAVGCLKSEVKMQKGERQMAKRFLEERKEELEEVAHELAETEHENTVLRHNIERIKEEKDFTM</sequence>
<keyword evidence="10" id="KW-0744">Spermatogenesis</keyword>
<comment type="subcellular location">
    <subcellularLocation>
        <location evidence="2">Cell projection</location>
        <location evidence="2">Cilium</location>
        <location evidence="2">Flagellum</location>
    </subcellularLocation>
    <subcellularLocation>
        <location evidence="1">Cytoplasm</location>
        <location evidence="1">Cytoskeleton</location>
        <location evidence="1">Microtubule organizing center</location>
        <location evidence="1">Centrosome</location>
        <location evidence="1">Centriole</location>
    </subcellularLocation>
    <subcellularLocation>
        <location evidence="3">Cytoplasm</location>
        <location evidence="3">Cytoskeleton</location>
        <location evidence="3">Spindle pole</location>
    </subcellularLocation>
</comment>
<evidence type="ECO:0000313" key="21">
    <source>
        <dbReference type="Proteomes" id="UP000001075"/>
    </source>
</evidence>
<evidence type="ECO:0000256" key="18">
    <source>
        <dbReference type="ARBA" id="ARBA00043200"/>
    </source>
</evidence>
<keyword evidence="12" id="KW-0969">Cilium</keyword>
<keyword evidence="9" id="KW-0282">Flagellum</keyword>
<proteinExistence type="inferred from homology"/>
<dbReference type="STRING" id="10029.G3I9Y3"/>
<evidence type="ECO:0000256" key="5">
    <source>
        <dbReference type="ARBA" id="ARBA00022473"/>
    </source>
</evidence>
<comment type="function">
    <text evidence="15">Seems to be a major component of sperm tail outer dense fibers (ODF). ODFs are filamentous structures located on the outside of the axoneme in the midpiece and principal piece of the mammalian sperm tail and may help to maintain the passive elastic structures and elastic recoil of the sperm tail. May have a modulating influence on sperm motility. Functions as a general scaffold protein that is specifically localized at the distal/subdistal appendages of mother centrioles. Component of the centrosome matrix required for the localization of PLK1 and NIN to the centrosomes. Required for the formation and/or maintenance of normal CETN1 assembly.</text>
</comment>
<evidence type="ECO:0000256" key="13">
    <source>
        <dbReference type="ARBA" id="ARBA00023212"/>
    </source>
</evidence>
<dbReference type="Proteomes" id="UP000001075">
    <property type="component" value="Unassembled WGS sequence"/>
</dbReference>
<dbReference type="GO" id="GO:1902017">
    <property type="term" value="P:regulation of cilium assembly"/>
    <property type="evidence" value="ECO:0007669"/>
    <property type="project" value="TreeGrafter"/>
</dbReference>
<name>G3I9Y3_CRIGR</name>